<dbReference type="InterPro" id="IPR051598">
    <property type="entry name" value="TSUP/Inactive_protease-like"/>
</dbReference>
<dbReference type="Proteomes" id="UP000228987">
    <property type="component" value="Unassembled WGS sequence"/>
</dbReference>
<comment type="similarity">
    <text evidence="2 6">Belongs to the 4-toluene sulfonate uptake permease (TSUP) (TC 2.A.102) family.</text>
</comment>
<evidence type="ECO:0000256" key="2">
    <source>
        <dbReference type="ARBA" id="ARBA00009142"/>
    </source>
</evidence>
<keyword evidence="4 6" id="KW-1133">Transmembrane helix</keyword>
<reference evidence="8" key="1">
    <citation type="submission" date="2017-08" db="EMBL/GenBank/DDBJ databases">
        <title>A dynamic microbial community with high functional redundancy inhabits the cold, oxic subseafloor aquifer.</title>
        <authorList>
            <person name="Tully B.J."/>
            <person name="Wheat C.G."/>
            <person name="Glazer B.T."/>
            <person name="Huber J.A."/>
        </authorList>
    </citation>
    <scope>NUCLEOTIDE SEQUENCE [LARGE SCALE GENOMIC DNA]</scope>
</reference>
<protein>
    <recommendedName>
        <fullName evidence="6">Probable membrane transporter protein</fullName>
    </recommendedName>
</protein>
<dbReference type="PANTHER" id="PTHR43701:SF2">
    <property type="entry name" value="MEMBRANE TRANSPORTER PROTEIN YJNA-RELATED"/>
    <property type="match status" value="1"/>
</dbReference>
<dbReference type="PANTHER" id="PTHR43701">
    <property type="entry name" value="MEMBRANE TRANSPORTER PROTEIN MJ0441-RELATED"/>
    <property type="match status" value="1"/>
</dbReference>
<evidence type="ECO:0000256" key="5">
    <source>
        <dbReference type="ARBA" id="ARBA00023136"/>
    </source>
</evidence>
<feature type="transmembrane region" description="Helical" evidence="6">
    <location>
        <begin position="34"/>
        <end position="52"/>
    </location>
</feature>
<evidence type="ECO:0000256" key="4">
    <source>
        <dbReference type="ARBA" id="ARBA00022989"/>
    </source>
</evidence>
<comment type="subcellular location">
    <subcellularLocation>
        <location evidence="6">Cell membrane</location>
        <topology evidence="6">Multi-pass membrane protein</topology>
    </subcellularLocation>
    <subcellularLocation>
        <location evidence="1">Membrane</location>
        <topology evidence="1">Multi-pass membrane protein</topology>
    </subcellularLocation>
</comment>
<evidence type="ECO:0000256" key="6">
    <source>
        <dbReference type="RuleBase" id="RU363041"/>
    </source>
</evidence>
<comment type="caution">
    <text evidence="7">The sequence shown here is derived from an EMBL/GenBank/DDBJ whole genome shotgun (WGS) entry which is preliminary data.</text>
</comment>
<keyword evidence="5 6" id="KW-0472">Membrane</keyword>
<dbReference type="Pfam" id="PF01925">
    <property type="entry name" value="TauE"/>
    <property type="match status" value="1"/>
</dbReference>
<evidence type="ECO:0000256" key="3">
    <source>
        <dbReference type="ARBA" id="ARBA00022692"/>
    </source>
</evidence>
<dbReference type="InterPro" id="IPR002781">
    <property type="entry name" value="TM_pro_TauE-like"/>
</dbReference>
<feature type="transmembrane region" description="Helical" evidence="6">
    <location>
        <begin position="246"/>
        <end position="264"/>
    </location>
</feature>
<keyword evidence="6" id="KW-1003">Cell membrane</keyword>
<gene>
    <name evidence="7" type="ORF">COA71_05595</name>
</gene>
<feature type="transmembrane region" description="Helical" evidence="6">
    <location>
        <begin position="73"/>
        <end position="91"/>
    </location>
</feature>
<dbReference type="EMBL" id="NVWI01000003">
    <property type="protein sequence ID" value="PCJ42067.1"/>
    <property type="molecule type" value="Genomic_DNA"/>
</dbReference>
<organism evidence="7 8">
    <name type="scientific">SAR86 cluster bacterium</name>
    <dbReference type="NCBI Taxonomy" id="2030880"/>
    <lineage>
        <taxon>Bacteria</taxon>
        <taxon>Pseudomonadati</taxon>
        <taxon>Pseudomonadota</taxon>
        <taxon>Gammaproteobacteria</taxon>
        <taxon>SAR86 cluster</taxon>
    </lineage>
</organism>
<proteinExistence type="inferred from homology"/>
<evidence type="ECO:0000313" key="7">
    <source>
        <dbReference type="EMBL" id="PCJ42067.1"/>
    </source>
</evidence>
<name>A0A2A5CDW3_9GAMM</name>
<accession>A0A2A5CDW3</accession>
<sequence length="268" mass="28779">MELLMLISSGALVGFAIGLTGVGGGSLMTPILLLFNYPVAIAIGTDLLYASITKASGMVFHHRRGHVDWKTTGLLAAGSIPVSIIINVFIIDESLNDNASFSTFLGSFLGVMLILTALVMIFNRLIQRRLSNEESIKDKNYYRFLRKHRSVLVLILGIVLGICVTLSSVGAGAFGAAILFMLFPSWPTKHVVGTDIAHAVPLTFVAGLGYVSNGLVDYSLLLALVIGSLPGIYLGTRLGSVLPEKLLRTVLIIALLCLGLYFSFSRLH</sequence>
<feature type="transmembrane region" description="Helical" evidence="6">
    <location>
        <begin position="215"/>
        <end position="234"/>
    </location>
</feature>
<feature type="transmembrane region" description="Helical" evidence="6">
    <location>
        <begin position="103"/>
        <end position="122"/>
    </location>
</feature>
<evidence type="ECO:0000256" key="1">
    <source>
        <dbReference type="ARBA" id="ARBA00004141"/>
    </source>
</evidence>
<keyword evidence="3 6" id="KW-0812">Transmembrane</keyword>
<evidence type="ECO:0000313" key="8">
    <source>
        <dbReference type="Proteomes" id="UP000228987"/>
    </source>
</evidence>
<dbReference type="AlphaFoldDB" id="A0A2A5CDW3"/>
<dbReference type="GO" id="GO:0005886">
    <property type="term" value="C:plasma membrane"/>
    <property type="evidence" value="ECO:0007669"/>
    <property type="project" value="UniProtKB-SubCell"/>
</dbReference>
<feature type="transmembrane region" description="Helical" evidence="6">
    <location>
        <begin position="151"/>
        <end position="183"/>
    </location>
</feature>